<dbReference type="Pfam" id="PF01636">
    <property type="entry name" value="APH"/>
    <property type="match status" value="1"/>
</dbReference>
<protein>
    <recommendedName>
        <fullName evidence="1">Aminoglycoside phosphotransferase domain-containing protein</fullName>
    </recommendedName>
</protein>
<dbReference type="SUPFAM" id="SSF56112">
    <property type="entry name" value="Protein kinase-like (PK-like)"/>
    <property type="match status" value="1"/>
</dbReference>
<dbReference type="KEGG" id="nmk:CHR53_27610"/>
<evidence type="ECO:0000313" key="2">
    <source>
        <dbReference type="EMBL" id="AZU64695.1"/>
    </source>
</evidence>
<sequence length="312" mass="35501">MSDHRSSRLPEGIVLGDGRLNDEMVCSREILYRGNNGRCVERFYLPSGESYIFKPLTNNAQFGKEVWAHEQVLPLVGAGFPKIISYRVSGEVDLCWLIFEDLGPLSHEFNKESLLAVVRSAVVWHSLPVASFADVPLSGMKLGVEEMRAEVLAGREKFSGVGLLGPVWSRLESFIFSKKQVISHGDLHQGNYALVDGRLFVLDWEHAHLNLPYWDLYHVIDMAHPVFLKKMTRRLREEALDCYLDGVGAAVERAAFKKEYYLFAVVFSLWMLLLIEQDLQADEGKWSNEQLERQHDETIAGLEQLCECILKS</sequence>
<name>A0A3T0I5U3_9BACI</name>
<dbReference type="Proteomes" id="UP000282892">
    <property type="component" value="Chromosome"/>
</dbReference>
<proteinExistence type="predicted"/>
<organism evidence="2 3">
    <name type="scientific">Neobacillus mesonae</name>
    <dbReference type="NCBI Taxonomy" id="1193713"/>
    <lineage>
        <taxon>Bacteria</taxon>
        <taxon>Bacillati</taxon>
        <taxon>Bacillota</taxon>
        <taxon>Bacilli</taxon>
        <taxon>Bacillales</taxon>
        <taxon>Bacillaceae</taxon>
        <taxon>Neobacillus</taxon>
    </lineage>
</organism>
<dbReference type="Gene3D" id="3.90.1200.10">
    <property type="match status" value="1"/>
</dbReference>
<dbReference type="InterPro" id="IPR011009">
    <property type="entry name" value="Kinase-like_dom_sf"/>
</dbReference>
<dbReference type="STRING" id="1193713.GCA_001636315_02440"/>
<dbReference type="InterPro" id="IPR002575">
    <property type="entry name" value="Aminoglycoside_PTrfase"/>
</dbReference>
<feature type="domain" description="Aminoglycoside phosphotransferase" evidence="1">
    <location>
        <begin position="167"/>
        <end position="222"/>
    </location>
</feature>
<dbReference type="EMBL" id="CP022572">
    <property type="protein sequence ID" value="AZU64695.1"/>
    <property type="molecule type" value="Genomic_DNA"/>
</dbReference>
<reference evidence="2 3" key="1">
    <citation type="submission" date="2017-07" db="EMBL/GenBank/DDBJ databases">
        <title>The complete genome sequence of Bacillus mesonae strain H20-5, an efficient strain improving plant abiotic stress resistance.</title>
        <authorList>
            <person name="Kim S.Y."/>
            <person name="Song H."/>
            <person name="Sang M.K."/>
            <person name="Weon H.-Y."/>
            <person name="Song J."/>
        </authorList>
    </citation>
    <scope>NUCLEOTIDE SEQUENCE [LARGE SCALE GENOMIC DNA]</scope>
    <source>
        <strain evidence="2 3">H20-5</strain>
    </source>
</reference>
<dbReference type="AlphaFoldDB" id="A0A3T0I5U3"/>
<accession>A0A3T0I5U3</accession>
<keyword evidence="3" id="KW-1185">Reference proteome</keyword>
<evidence type="ECO:0000313" key="3">
    <source>
        <dbReference type="Proteomes" id="UP000282892"/>
    </source>
</evidence>
<evidence type="ECO:0000259" key="1">
    <source>
        <dbReference type="Pfam" id="PF01636"/>
    </source>
</evidence>
<dbReference type="OrthoDB" id="2373207at2"/>
<dbReference type="RefSeq" id="WP_127489515.1">
    <property type="nucleotide sequence ID" value="NZ_CP022572.1"/>
</dbReference>
<gene>
    <name evidence="2" type="ORF">CHR53_27610</name>
</gene>